<dbReference type="InterPro" id="IPR027463">
    <property type="entry name" value="AcrB_DN_DC_subdom"/>
</dbReference>
<feature type="transmembrane region" description="Helical" evidence="1">
    <location>
        <begin position="890"/>
        <end position="910"/>
    </location>
</feature>
<evidence type="ECO:0000313" key="3">
    <source>
        <dbReference type="Proteomes" id="UP000030101"/>
    </source>
</evidence>
<evidence type="ECO:0000256" key="1">
    <source>
        <dbReference type="SAM" id="Phobius"/>
    </source>
</evidence>
<dbReference type="Proteomes" id="UP000030101">
    <property type="component" value="Unassembled WGS sequence"/>
</dbReference>
<name>A0ABR4XM85_9PORP</name>
<feature type="transmembrane region" description="Helical" evidence="1">
    <location>
        <begin position="528"/>
        <end position="548"/>
    </location>
</feature>
<dbReference type="InterPro" id="IPR001036">
    <property type="entry name" value="Acrflvin-R"/>
</dbReference>
<feature type="transmembrane region" description="Helical" evidence="1">
    <location>
        <begin position="358"/>
        <end position="377"/>
    </location>
</feature>
<dbReference type="SUPFAM" id="SSF82693">
    <property type="entry name" value="Multidrug efflux transporter AcrB pore domain, PN1, PN2, PC1 and PC2 subdomains"/>
    <property type="match status" value="2"/>
</dbReference>
<sequence length="1046" mass="114735">MSLYSSAVKRPVTTALVFVAIAILGLFSLTNLSIDLYPKIEIKNVMVVASYPGAGGEDIENNVARPLENSLNSISQLKHIKSSSKDNFVVITMEFEEDADLDAASNDIRDKLDAVKGILPKEVSSPLIFKFSSDDIPVMLISVQAKQSAVGLNKIIEDKVTNRLARVNGIGSVNFAGASPREIQVYCDPYKLEAYNIPISTIAQAIAAANKNVPIGSIDIGSKTNSIRVQGELSSSDDLRNIVIGNFQGKNVYLYDVARVDDSIKEKYQQSYANGISGGIVMLYKQSGANSVSVSNKIKEELPDIQASLPSDVNLQVVMDTSTNITNTINSLMETIIITFLVVILVVLFFLGRWRATFIIILTIPISLVASFIYLYATGNTLNIVSMSALSIAIGMVVDDAIVVLENITTHIEKGSFPKQASIFATNEVAISVVASTLTMLAVFLPLTLVQGMTGIMFRQLGFIVSIVLIVSTVAALTLTPMMSSNLLRRTPRDSKAYTKIFSAINRFLDKISAIYAKTIGYTVRHRTLTIVVSSLVFLGSVMMIPLLKTEFFPEADQGLVTATIQFAPATNPETVKEFTSKYTSSLRERFKDDIKIINYNVGAPEDDNARSAMFSAGGSGANLWFTMTPYESRKLSSLELTEIIRKELSQFPEIVESQVTNGMGNSFGGNGVDLEVYGYDFLNTSYLAKTFAEKMRATGVASQVTISRKADVPEYRLIFDDEKLAMYGLTKTTAATQVRSAVNGIVASYFRQDGDEYDIRVRYSPEFRKELKSIMEIMIMTPMGTGIRVQDLGRVEEVSMPPSIERKDRERYVSVNCMPAKGYALSDLVETSNRIMKEIGDVEGTSWKLAGAFENQQKSFQDLFLLMVLIIILVYIVMAAQFESLMDPFVIMFSVPFGFTGVILGLYLTNTPLGIMALIGAIMLIGIVVKNGIVLIDYTRLCRERGMGLIRSVITAGESRLRPVLMTTATTVLGMIPLAIGIGEGSEMWQSMGMTVATGLAFSTLVTLVLIPTIYTIVGGYKIKRQRRKELKGRKESRIIKTGQA</sequence>
<dbReference type="Gene3D" id="3.30.70.1320">
    <property type="entry name" value="Multidrug efflux transporter AcrB pore domain like"/>
    <property type="match status" value="1"/>
</dbReference>
<keyword evidence="1" id="KW-0812">Transmembrane</keyword>
<keyword evidence="3" id="KW-1185">Reference proteome</keyword>
<feature type="transmembrane region" description="Helical" evidence="1">
    <location>
        <begin position="864"/>
        <end position="883"/>
    </location>
</feature>
<dbReference type="Gene3D" id="3.30.70.1440">
    <property type="entry name" value="Multidrug efflux transporter AcrB pore domain"/>
    <property type="match status" value="1"/>
</dbReference>
<reference evidence="2 3" key="1">
    <citation type="submission" date="2014-08" db="EMBL/GenBank/DDBJ databases">
        <title>Porphyromonas canoris strain:OH2762 Genome sequencing.</title>
        <authorList>
            <person name="Wallis C."/>
            <person name="Deusch O."/>
            <person name="O'Flynn C."/>
            <person name="Davis I."/>
            <person name="Jospin G."/>
            <person name="Darling A.E."/>
            <person name="Coil D.A."/>
            <person name="Alexiev A."/>
            <person name="Horsfall A."/>
            <person name="Kirkwood N."/>
            <person name="Harris S."/>
            <person name="Eisen J.A."/>
        </authorList>
    </citation>
    <scope>NUCLEOTIDE SEQUENCE [LARGE SCALE GENOMIC DNA]</scope>
    <source>
        <strain evidence="3">COT-108 OH2762</strain>
    </source>
</reference>
<feature type="transmembrane region" description="Helical" evidence="1">
    <location>
        <begin position="1001"/>
        <end position="1022"/>
    </location>
</feature>
<dbReference type="Gene3D" id="1.20.1640.10">
    <property type="entry name" value="Multidrug efflux transporter AcrB transmembrane domain"/>
    <property type="match status" value="2"/>
</dbReference>
<feature type="transmembrane region" description="Helical" evidence="1">
    <location>
        <begin position="332"/>
        <end position="351"/>
    </location>
</feature>
<proteinExistence type="predicted"/>
<feature type="transmembrane region" description="Helical" evidence="1">
    <location>
        <begin position="916"/>
        <end position="940"/>
    </location>
</feature>
<dbReference type="Gene3D" id="3.30.70.1430">
    <property type="entry name" value="Multidrug efflux transporter AcrB pore domain"/>
    <property type="match status" value="2"/>
</dbReference>
<keyword evidence="1" id="KW-1133">Transmembrane helix</keyword>
<evidence type="ECO:0000313" key="2">
    <source>
        <dbReference type="EMBL" id="KGN92060.1"/>
    </source>
</evidence>
<accession>A0ABR4XM85</accession>
<gene>
    <name evidence="2" type="ORF">HQ43_08430</name>
</gene>
<feature type="transmembrane region" description="Helical" evidence="1">
    <location>
        <begin position="961"/>
        <end position="981"/>
    </location>
</feature>
<organism evidence="2 3">
    <name type="scientific">Porphyromonas canoris</name>
    <dbReference type="NCBI Taxonomy" id="36875"/>
    <lineage>
        <taxon>Bacteria</taxon>
        <taxon>Pseudomonadati</taxon>
        <taxon>Bacteroidota</taxon>
        <taxon>Bacteroidia</taxon>
        <taxon>Bacteroidales</taxon>
        <taxon>Porphyromonadaceae</taxon>
        <taxon>Porphyromonas</taxon>
    </lineage>
</organism>
<feature type="transmembrane region" description="Helical" evidence="1">
    <location>
        <begin position="429"/>
        <end position="449"/>
    </location>
</feature>
<dbReference type="PRINTS" id="PR00702">
    <property type="entry name" value="ACRIFLAVINRP"/>
</dbReference>
<dbReference type="Pfam" id="PF00873">
    <property type="entry name" value="ACR_tran"/>
    <property type="match status" value="1"/>
</dbReference>
<feature type="transmembrane region" description="Helical" evidence="1">
    <location>
        <begin position="12"/>
        <end position="34"/>
    </location>
</feature>
<feature type="transmembrane region" description="Helical" evidence="1">
    <location>
        <begin position="461"/>
        <end position="480"/>
    </location>
</feature>
<protein>
    <submittedName>
        <fullName evidence="2">Multidrug transporter AcrB</fullName>
    </submittedName>
</protein>
<dbReference type="SUPFAM" id="SSF82866">
    <property type="entry name" value="Multidrug efflux transporter AcrB transmembrane domain"/>
    <property type="match status" value="2"/>
</dbReference>
<dbReference type="EMBL" id="JQZV01000013">
    <property type="protein sequence ID" value="KGN92060.1"/>
    <property type="molecule type" value="Genomic_DNA"/>
</dbReference>
<dbReference type="SUPFAM" id="SSF82714">
    <property type="entry name" value="Multidrug efflux transporter AcrB TolC docking domain, DN and DC subdomains"/>
    <property type="match status" value="2"/>
</dbReference>
<dbReference type="Gene3D" id="3.30.2090.10">
    <property type="entry name" value="Multidrug efflux transporter AcrB TolC docking domain, DN and DC subdomains"/>
    <property type="match status" value="2"/>
</dbReference>
<dbReference type="PANTHER" id="PTHR32063">
    <property type="match status" value="1"/>
</dbReference>
<comment type="caution">
    <text evidence="2">The sequence shown here is derived from an EMBL/GenBank/DDBJ whole genome shotgun (WGS) entry which is preliminary data.</text>
</comment>
<dbReference type="PANTHER" id="PTHR32063:SF0">
    <property type="entry name" value="SWARMING MOTILITY PROTEIN SWRC"/>
    <property type="match status" value="1"/>
</dbReference>
<dbReference type="RefSeq" id="WP_036791932.1">
    <property type="nucleotide sequence ID" value="NZ_JQZV01000013.1"/>
</dbReference>
<keyword evidence="1" id="KW-0472">Membrane</keyword>